<keyword evidence="4" id="KW-1185">Reference proteome</keyword>
<dbReference type="Proteomes" id="UP000294558">
    <property type="component" value="Unassembled WGS sequence"/>
</dbReference>
<dbReference type="PANTHER" id="PTHR13420">
    <property type="entry name" value="UPF0235 PROTEIN C15ORF40"/>
    <property type="match status" value="1"/>
</dbReference>
<proteinExistence type="inferred from homology"/>
<comment type="similarity">
    <text evidence="1 2">Belongs to the UPF0235 family.</text>
</comment>
<dbReference type="GO" id="GO:0005737">
    <property type="term" value="C:cytoplasm"/>
    <property type="evidence" value="ECO:0007669"/>
    <property type="project" value="TreeGrafter"/>
</dbReference>
<dbReference type="InterPro" id="IPR036591">
    <property type="entry name" value="YggU-like_sf"/>
</dbReference>
<organism evidence="3 4">
    <name type="scientific">Ilumatobacter fluminis</name>
    <dbReference type="NCBI Taxonomy" id="467091"/>
    <lineage>
        <taxon>Bacteria</taxon>
        <taxon>Bacillati</taxon>
        <taxon>Actinomycetota</taxon>
        <taxon>Acidimicrobiia</taxon>
        <taxon>Acidimicrobiales</taxon>
        <taxon>Ilumatobacteraceae</taxon>
        <taxon>Ilumatobacter</taxon>
    </lineage>
</organism>
<sequence>MARLVVRVRPGARRSGFTGWYGDHPKLAVAAPPVDGAANDECVRVIATTFGVRPRDVRLVIGAASRTKHFEIDGVDDAEVADALDRLIGAG</sequence>
<evidence type="ECO:0000313" key="4">
    <source>
        <dbReference type="Proteomes" id="UP000294558"/>
    </source>
</evidence>
<name>A0A4R7HYR3_9ACTN</name>
<dbReference type="SMART" id="SM01152">
    <property type="entry name" value="DUF167"/>
    <property type="match status" value="1"/>
</dbReference>
<dbReference type="OrthoDB" id="5244571at2"/>
<evidence type="ECO:0000256" key="2">
    <source>
        <dbReference type="HAMAP-Rule" id="MF_00634"/>
    </source>
</evidence>
<dbReference type="InterPro" id="IPR003746">
    <property type="entry name" value="DUF167"/>
</dbReference>
<dbReference type="EMBL" id="SOAU01000001">
    <property type="protein sequence ID" value="TDT16225.1"/>
    <property type="molecule type" value="Genomic_DNA"/>
</dbReference>
<comment type="caution">
    <text evidence="3">The sequence shown here is derived from an EMBL/GenBank/DDBJ whole genome shotgun (WGS) entry which is preliminary data.</text>
</comment>
<evidence type="ECO:0000256" key="1">
    <source>
        <dbReference type="ARBA" id="ARBA00010364"/>
    </source>
</evidence>
<accession>A0A4R7HYR3</accession>
<reference evidence="3 4" key="1">
    <citation type="submission" date="2019-03" db="EMBL/GenBank/DDBJ databases">
        <title>Sequencing the genomes of 1000 actinobacteria strains.</title>
        <authorList>
            <person name="Klenk H.-P."/>
        </authorList>
    </citation>
    <scope>NUCLEOTIDE SEQUENCE [LARGE SCALE GENOMIC DNA]</scope>
    <source>
        <strain evidence="3 4">DSM 18936</strain>
    </source>
</reference>
<dbReference type="Gene3D" id="3.30.1200.10">
    <property type="entry name" value="YggU-like"/>
    <property type="match status" value="1"/>
</dbReference>
<protein>
    <recommendedName>
        <fullName evidence="2">UPF0235 protein BDK89_1809</fullName>
    </recommendedName>
</protein>
<dbReference type="AlphaFoldDB" id="A0A4R7HYR3"/>
<dbReference type="HAMAP" id="MF_00634">
    <property type="entry name" value="UPF0235"/>
    <property type="match status" value="1"/>
</dbReference>
<gene>
    <name evidence="3" type="ORF">BDK89_1809</name>
</gene>
<dbReference type="RefSeq" id="WP_133868620.1">
    <property type="nucleotide sequence ID" value="NZ_JAVJPS010000012.1"/>
</dbReference>
<dbReference type="SUPFAM" id="SSF69786">
    <property type="entry name" value="YggU-like"/>
    <property type="match status" value="1"/>
</dbReference>
<evidence type="ECO:0000313" key="3">
    <source>
        <dbReference type="EMBL" id="TDT16225.1"/>
    </source>
</evidence>
<dbReference type="PANTHER" id="PTHR13420:SF7">
    <property type="entry name" value="UPF0235 PROTEIN C15ORF40"/>
    <property type="match status" value="1"/>
</dbReference>
<dbReference type="NCBIfam" id="TIGR00251">
    <property type="entry name" value="DUF167 family protein"/>
    <property type="match status" value="1"/>
</dbReference>
<dbReference type="Pfam" id="PF02594">
    <property type="entry name" value="DUF167"/>
    <property type="match status" value="1"/>
</dbReference>